<keyword evidence="2" id="KW-0012">Acyltransferase</keyword>
<gene>
    <name evidence="2" type="ORF">ACFQGB_20450</name>
</gene>
<proteinExistence type="predicted"/>
<evidence type="ECO:0000313" key="3">
    <source>
        <dbReference type="Proteomes" id="UP001596395"/>
    </source>
</evidence>
<dbReference type="InterPro" id="IPR016181">
    <property type="entry name" value="Acyl_CoA_acyltransferase"/>
</dbReference>
<dbReference type="PROSITE" id="PS51186">
    <property type="entry name" value="GNAT"/>
    <property type="match status" value="1"/>
</dbReference>
<dbReference type="EMBL" id="JBHSXN010000005">
    <property type="protein sequence ID" value="MFC6955240.1"/>
    <property type="molecule type" value="Genomic_DNA"/>
</dbReference>
<comment type="caution">
    <text evidence="2">The sequence shown here is derived from an EMBL/GenBank/DDBJ whole genome shotgun (WGS) entry which is preliminary data.</text>
</comment>
<keyword evidence="2" id="KW-0808">Transferase</keyword>
<dbReference type="RefSeq" id="WP_336352172.1">
    <property type="nucleotide sequence ID" value="NZ_JAZAQL010000005.1"/>
</dbReference>
<evidence type="ECO:0000313" key="2">
    <source>
        <dbReference type="EMBL" id="MFC6955240.1"/>
    </source>
</evidence>
<dbReference type="InterPro" id="IPR000182">
    <property type="entry name" value="GNAT_dom"/>
</dbReference>
<organism evidence="2 3">
    <name type="scientific">Halorubellus litoreus</name>
    <dbReference type="NCBI Taxonomy" id="755308"/>
    <lineage>
        <taxon>Archaea</taxon>
        <taxon>Methanobacteriati</taxon>
        <taxon>Methanobacteriota</taxon>
        <taxon>Stenosarchaea group</taxon>
        <taxon>Halobacteria</taxon>
        <taxon>Halobacteriales</taxon>
        <taxon>Halorubellaceae</taxon>
        <taxon>Halorubellus</taxon>
    </lineage>
</organism>
<dbReference type="Proteomes" id="UP001596395">
    <property type="component" value="Unassembled WGS sequence"/>
</dbReference>
<keyword evidence="3" id="KW-1185">Reference proteome</keyword>
<dbReference type="SUPFAM" id="SSF55729">
    <property type="entry name" value="Acyl-CoA N-acyltransferases (Nat)"/>
    <property type="match status" value="1"/>
</dbReference>
<dbReference type="AlphaFoldDB" id="A0ABD5VI84"/>
<dbReference type="EC" id="2.3.-.-" evidence="2"/>
<dbReference type="Pfam" id="PF00583">
    <property type="entry name" value="Acetyltransf_1"/>
    <property type="match status" value="1"/>
</dbReference>
<evidence type="ECO:0000259" key="1">
    <source>
        <dbReference type="PROSITE" id="PS51186"/>
    </source>
</evidence>
<accession>A0ABD5VI84</accession>
<reference evidence="2 3" key="1">
    <citation type="journal article" date="2019" name="Int. J. Syst. Evol. Microbiol.">
        <title>The Global Catalogue of Microorganisms (GCM) 10K type strain sequencing project: providing services to taxonomists for standard genome sequencing and annotation.</title>
        <authorList>
            <consortium name="The Broad Institute Genomics Platform"/>
            <consortium name="The Broad Institute Genome Sequencing Center for Infectious Disease"/>
            <person name="Wu L."/>
            <person name="Ma J."/>
        </authorList>
    </citation>
    <scope>NUCLEOTIDE SEQUENCE [LARGE SCALE GENOMIC DNA]</scope>
    <source>
        <strain evidence="2 3">GX26</strain>
    </source>
</reference>
<protein>
    <submittedName>
        <fullName evidence="2">GNAT family N-acetyltransferase</fullName>
        <ecNumber evidence="2">2.3.-.-</ecNumber>
    </submittedName>
</protein>
<sequence>MSGDVDGRVDPADATYRRATHDDYDDVEAFTQDTWSDRDGSDYIPRIYHDWIEADDPDRHDQQYTCVAEVDGSVVSIAQTVLLSEHEAWCQGMRTDPDYRGVGIGKELTHEMWDWAREHGATVARNMVFSWNMAGLGHSRGVGFAPATEFRWMHPDPDADAAIPGGYRLSSDVNAAWSYWTASDARAHLGGLGLTDEESWAVSELTRESFAAAADDRELLAVGSDRGTHAVSYRVRDFEREDDDGVEQTYAEYGVAGWDSAAALRALVAGIARDAATLDATATRVLIPETARHVSDASLVRAGISDEPDFVMAADLTADYRGDAHLR</sequence>
<dbReference type="PANTHER" id="PTHR47403:SF6">
    <property type="entry name" value="N-ACETYLTRANSFERASE DOMAIN-CONTAINING PROTEIN"/>
    <property type="match status" value="1"/>
</dbReference>
<name>A0ABD5VI84_9EURY</name>
<dbReference type="Gene3D" id="3.40.630.30">
    <property type="match status" value="1"/>
</dbReference>
<dbReference type="CDD" id="cd04301">
    <property type="entry name" value="NAT_SF"/>
    <property type="match status" value="1"/>
</dbReference>
<dbReference type="GO" id="GO:0016746">
    <property type="term" value="F:acyltransferase activity"/>
    <property type="evidence" value="ECO:0007669"/>
    <property type="project" value="UniProtKB-KW"/>
</dbReference>
<feature type="domain" description="N-acetyltransferase" evidence="1">
    <location>
        <begin position="14"/>
        <end position="170"/>
    </location>
</feature>
<dbReference type="PANTHER" id="PTHR47403">
    <property type="entry name" value="LOC100145250 PROTEIN"/>
    <property type="match status" value="1"/>
</dbReference>